<dbReference type="InterPro" id="IPR051137">
    <property type="entry name" value="PP4R3-like"/>
</dbReference>
<dbReference type="EMBL" id="VZZX01001806">
    <property type="protein sequence ID" value="NXW68849.1"/>
    <property type="molecule type" value="Genomic_DNA"/>
</dbReference>
<dbReference type="GO" id="GO:0030289">
    <property type="term" value="C:protein phosphatase 4 complex"/>
    <property type="evidence" value="ECO:0007669"/>
    <property type="project" value="TreeGrafter"/>
</dbReference>
<sequence length="526" mass="61512">SEFLDLPTCELDSLQELAALVTAVRISPVPKEWLAMILKHEGYIPKLLQLFQVCESEKNIEGLHLLFEVVRAILYLDKAFLFEEMLSEEHIMDVVGCLEYDPCLDHPVRHREFLTKITKLHDAILIRDPELRKKIRQTFGAQYIQAIIMHDPSDFEEGFLSTFNSFISSSRKEILFGLLKDEDFLPGILAQLKNEATDGVERREMMMFFKQFCTSSFMLPEKRDEFIQTLQKLGFLPILEKSMGMDDLQIRSAATDMLFYLVLFSPDTVQEFVMQEARQSENDGQLITKIIEQIICNPDPEFGECTRLMEIFCALIDPEKMMDVFSHLEVFEFVNTFYNRYIDVLTAPLMDDTSEEWNEIVFFFFFFFFVDNYRTAEILASVLELLSFCVERHEYHMKAYVIKKDLLRRALVLMKSKHKFLALCALRFMRGIIGLKDDLYNNYITTGNLFEPVVNAVLANKSSCNLLRSALMELFEFIQEEDIHFLIEHIVENFSDALESLKCLPTFQGLKTKYEQEKERQNKELD</sequence>
<comment type="caution">
    <text evidence="2">The sequence shown here is derived from an EMBL/GenBank/DDBJ whole genome shotgun (WGS) entry which is preliminary data.</text>
</comment>
<proteinExistence type="predicted"/>
<feature type="non-terminal residue" evidence="2">
    <location>
        <position position="526"/>
    </location>
</feature>
<dbReference type="Pfam" id="PF04802">
    <property type="entry name" value="PP4R3"/>
    <property type="match status" value="1"/>
</dbReference>
<protein>
    <submittedName>
        <fullName evidence="2">P4R3B phosphatase</fullName>
    </submittedName>
</protein>
<dbReference type="InterPro" id="IPR006887">
    <property type="entry name" value="P4R3-like_central_dom"/>
</dbReference>
<evidence type="ECO:0000259" key="1">
    <source>
        <dbReference type="Pfam" id="PF04802"/>
    </source>
</evidence>
<name>A0A7L4E2I6_HIRRU</name>
<dbReference type="GO" id="GO:0006974">
    <property type="term" value="P:DNA damage response"/>
    <property type="evidence" value="ECO:0007669"/>
    <property type="project" value="TreeGrafter"/>
</dbReference>
<feature type="non-terminal residue" evidence="2">
    <location>
        <position position="1"/>
    </location>
</feature>
<dbReference type="GO" id="GO:0072542">
    <property type="term" value="F:protein phosphatase activator activity"/>
    <property type="evidence" value="ECO:0007669"/>
    <property type="project" value="TreeGrafter"/>
</dbReference>
<evidence type="ECO:0000313" key="2">
    <source>
        <dbReference type="EMBL" id="NXW68849.1"/>
    </source>
</evidence>
<dbReference type="AlphaFoldDB" id="A0A7L4E2I6"/>
<dbReference type="SUPFAM" id="SSF48371">
    <property type="entry name" value="ARM repeat"/>
    <property type="match status" value="1"/>
</dbReference>
<dbReference type="InterPro" id="IPR016024">
    <property type="entry name" value="ARM-type_fold"/>
</dbReference>
<dbReference type="GO" id="GO:0005654">
    <property type="term" value="C:nucleoplasm"/>
    <property type="evidence" value="ECO:0007669"/>
    <property type="project" value="TreeGrafter"/>
</dbReference>
<evidence type="ECO:0000313" key="3">
    <source>
        <dbReference type="Proteomes" id="UP000585317"/>
    </source>
</evidence>
<dbReference type="PANTHER" id="PTHR23318:SF18">
    <property type="entry name" value="SERINE_THREONINE-PROTEIN PHOSPHATASE 4 REGULATORY SUBUNIT 3B"/>
    <property type="match status" value="1"/>
</dbReference>
<feature type="domain" description="Serine/threonine-protein phosphatase 4 regulatory subunit 3-like central" evidence="1">
    <location>
        <begin position="17"/>
        <end position="516"/>
    </location>
</feature>
<gene>
    <name evidence="2" type="primary">Ppp4r3b</name>
    <name evidence="2" type="ORF">HIRRUS_R08509</name>
</gene>
<dbReference type="Proteomes" id="UP000585317">
    <property type="component" value="Unassembled WGS sequence"/>
</dbReference>
<dbReference type="PANTHER" id="PTHR23318">
    <property type="entry name" value="ATP SYNTHASE GAMMA-RELATED"/>
    <property type="match status" value="1"/>
</dbReference>
<organism evidence="2 3">
    <name type="scientific">Hirundo rustica</name>
    <name type="common">Barn swallow</name>
    <dbReference type="NCBI Taxonomy" id="43150"/>
    <lineage>
        <taxon>Eukaryota</taxon>
        <taxon>Metazoa</taxon>
        <taxon>Chordata</taxon>
        <taxon>Craniata</taxon>
        <taxon>Vertebrata</taxon>
        <taxon>Euteleostomi</taxon>
        <taxon>Archelosauria</taxon>
        <taxon>Archosauria</taxon>
        <taxon>Dinosauria</taxon>
        <taxon>Saurischia</taxon>
        <taxon>Theropoda</taxon>
        <taxon>Coelurosauria</taxon>
        <taxon>Aves</taxon>
        <taxon>Neognathae</taxon>
        <taxon>Neoaves</taxon>
        <taxon>Telluraves</taxon>
        <taxon>Australaves</taxon>
        <taxon>Passeriformes</taxon>
        <taxon>Sylvioidea</taxon>
        <taxon>Hirundinidae</taxon>
        <taxon>Hirundo</taxon>
    </lineage>
</organism>
<accession>A0A7L4E2I6</accession>
<reference evidence="2 3" key="1">
    <citation type="submission" date="2019-09" db="EMBL/GenBank/DDBJ databases">
        <title>Bird 10,000 Genomes (B10K) Project - Family phase.</title>
        <authorList>
            <person name="Zhang G."/>
        </authorList>
    </citation>
    <scope>NUCLEOTIDE SEQUENCE [LARGE SCALE GENOMIC DNA]</scope>
    <source>
        <strain evidence="2">B10K-DU-001-67</strain>
        <tissue evidence="2">Muscle</tissue>
    </source>
</reference>